<dbReference type="PANTHER" id="PTHR42925">
    <property type="entry name" value="MULTIDRUG AND TOXIN EFFLUX PROTEIN MATE FAMILY"/>
    <property type="match status" value="1"/>
</dbReference>
<feature type="transmembrane region" description="Helical" evidence="7">
    <location>
        <begin position="395"/>
        <end position="423"/>
    </location>
</feature>
<dbReference type="GO" id="GO:0005886">
    <property type="term" value="C:plasma membrane"/>
    <property type="evidence" value="ECO:0007669"/>
    <property type="project" value="UniProtKB-SubCell"/>
</dbReference>
<dbReference type="RefSeq" id="WP_079700230.1">
    <property type="nucleotide sequence ID" value="NZ_SLUK01000001.1"/>
</dbReference>
<reference evidence="8 9" key="1">
    <citation type="submission" date="2019-03" db="EMBL/GenBank/DDBJ databases">
        <title>Genomic Encyclopedia of Type Strains, Phase IV (KMG-IV): sequencing the most valuable type-strain genomes for metagenomic binning, comparative biology and taxonomic classification.</title>
        <authorList>
            <person name="Goeker M."/>
        </authorList>
    </citation>
    <scope>NUCLEOTIDE SEQUENCE [LARGE SCALE GENOMIC DNA]</scope>
    <source>
        <strain evidence="8 9">DSM 100433</strain>
    </source>
</reference>
<dbReference type="NCBIfam" id="TIGR00797">
    <property type="entry name" value="matE"/>
    <property type="match status" value="1"/>
</dbReference>
<dbReference type="AlphaFoldDB" id="A0A9X8ULS1"/>
<dbReference type="InterPro" id="IPR047135">
    <property type="entry name" value="YsiQ"/>
</dbReference>
<feature type="transmembrane region" description="Helical" evidence="7">
    <location>
        <begin position="132"/>
        <end position="151"/>
    </location>
</feature>
<dbReference type="InterPro" id="IPR048279">
    <property type="entry name" value="MdtK-like"/>
</dbReference>
<gene>
    <name evidence="8" type="ORF">EDD78_101101</name>
</gene>
<dbReference type="Proteomes" id="UP000294682">
    <property type="component" value="Unassembled WGS sequence"/>
</dbReference>
<proteinExistence type="predicted"/>
<name>A0A9X8ULS1_9FIRM</name>
<keyword evidence="6 7" id="KW-0472">Membrane</keyword>
<keyword evidence="5 7" id="KW-1133">Transmembrane helix</keyword>
<dbReference type="OrthoDB" id="9780160at2"/>
<feature type="transmembrane region" description="Helical" evidence="7">
    <location>
        <begin position="251"/>
        <end position="274"/>
    </location>
</feature>
<evidence type="ECO:0000313" key="8">
    <source>
        <dbReference type="EMBL" id="TCL45123.1"/>
    </source>
</evidence>
<evidence type="ECO:0000256" key="2">
    <source>
        <dbReference type="ARBA" id="ARBA00022448"/>
    </source>
</evidence>
<evidence type="ECO:0000256" key="6">
    <source>
        <dbReference type="ARBA" id="ARBA00023136"/>
    </source>
</evidence>
<feature type="transmembrane region" description="Helical" evidence="7">
    <location>
        <begin position="319"/>
        <end position="342"/>
    </location>
</feature>
<comment type="subcellular location">
    <subcellularLocation>
        <location evidence="1">Cell membrane</location>
        <topology evidence="1">Multi-pass membrane protein</topology>
    </subcellularLocation>
</comment>
<dbReference type="EMBL" id="SLUK01000001">
    <property type="protein sequence ID" value="TCL45123.1"/>
    <property type="molecule type" value="Genomic_DNA"/>
</dbReference>
<feature type="transmembrane region" description="Helical" evidence="7">
    <location>
        <begin position="354"/>
        <end position="374"/>
    </location>
</feature>
<feature type="transmembrane region" description="Helical" evidence="7">
    <location>
        <begin position="163"/>
        <end position="181"/>
    </location>
</feature>
<keyword evidence="9" id="KW-1185">Reference proteome</keyword>
<dbReference type="InterPro" id="IPR002528">
    <property type="entry name" value="MATE_fam"/>
</dbReference>
<feature type="transmembrane region" description="Helical" evidence="7">
    <location>
        <begin position="98"/>
        <end position="120"/>
    </location>
</feature>
<feature type="transmembrane region" description="Helical" evidence="7">
    <location>
        <begin position="193"/>
        <end position="216"/>
    </location>
</feature>
<accession>A0A9X8ULS1</accession>
<organism evidence="8 9">
    <name type="scientific">Harryflintia acetispora</name>
    <dbReference type="NCBI Taxonomy" id="1849041"/>
    <lineage>
        <taxon>Bacteria</taxon>
        <taxon>Bacillati</taxon>
        <taxon>Bacillota</taxon>
        <taxon>Clostridia</taxon>
        <taxon>Eubacteriales</taxon>
        <taxon>Oscillospiraceae</taxon>
        <taxon>Harryflintia</taxon>
    </lineage>
</organism>
<keyword evidence="4 7" id="KW-0812">Transmembrane</keyword>
<keyword evidence="3" id="KW-1003">Cell membrane</keyword>
<evidence type="ECO:0000256" key="7">
    <source>
        <dbReference type="SAM" id="Phobius"/>
    </source>
</evidence>
<evidence type="ECO:0000256" key="4">
    <source>
        <dbReference type="ARBA" id="ARBA00022692"/>
    </source>
</evidence>
<dbReference type="PANTHER" id="PTHR42925:SF2">
    <property type="entry name" value="NA+ DRIVEN MULTIDRUG EFFLUX PUMP"/>
    <property type="match status" value="1"/>
</dbReference>
<dbReference type="CDD" id="cd13134">
    <property type="entry name" value="MATE_like_8"/>
    <property type="match status" value="1"/>
</dbReference>
<protein>
    <submittedName>
        <fullName evidence="8">MATE family efflux protein</fullName>
    </submittedName>
</protein>
<evidence type="ECO:0000256" key="5">
    <source>
        <dbReference type="ARBA" id="ARBA00022989"/>
    </source>
</evidence>
<dbReference type="GO" id="GO:0015297">
    <property type="term" value="F:antiporter activity"/>
    <property type="evidence" value="ECO:0007669"/>
    <property type="project" value="InterPro"/>
</dbReference>
<evidence type="ECO:0000313" key="9">
    <source>
        <dbReference type="Proteomes" id="UP000294682"/>
    </source>
</evidence>
<evidence type="ECO:0000256" key="3">
    <source>
        <dbReference type="ARBA" id="ARBA00022475"/>
    </source>
</evidence>
<dbReference type="PIRSF" id="PIRSF006603">
    <property type="entry name" value="DinF"/>
    <property type="match status" value="1"/>
</dbReference>
<keyword evidence="2" id="KW-0813">Transport</keyword>
<dbReference type="GO" id="GO:0042910">
    <property type="term" value="F:xenobiotic transmembrane transporter activity"/>
    <property type="evidence" value="ECO:0007669"/>
    <property type="project" value="InterPro"/>
</dbReference>
<sequence>MAKGKDKEFFKLILKIALPLALQNLITFLVGMMDTLMLGRLGEVAISASALGNQVFFIFMITNFGLANGANILIAQYWGKGDTKTIKRIFAITYKIDFFLALIFACMAWFAPEFLLSIFTEDPAVILEGSKYLRIVGVSFFFYAIACPTTMMLRALQTVRISIVVYTTSLVVNVFFNWVFIFGNLGAPRLGVAGAAIATSIARFCEMVVAVVYLFGFEKKLRLKPRELLSFDKSLLPDFKSYVMPVMCNEILWSCGASLIAVIVGRMGTIYVAANSISTVLNNLVTVVIFGVSSSAAVITGNTAGMGDLELTRQRAHKFMALSVVLGACACAVTILARPFVVSLYSVSDETKEIAMQIMFSMAIIVFFQSFASTSMMGILRGGGDGKFVMVADVIFLWTLSAPIGSLLGLVFHLPAWIVFLALKCDEIFKCGIALWRLSGDKWLRDVTR</sequence>
<dbReference type="Pfam" id="PF01554">
    <property type="entry name" value="MatE"/>
    <property type="match status" value="2"/>
</dbReference>
<feature type="transmembrane region" description="Helical" evidence="7">
    <location>
        <begin position="280"/>
        <end position="299"/>
    </location>
</feature>
<comment type="caution">
    <text evidence="8">The sequence shown here is derived from an EMBL/GenBank/DDBJ whole genome shotgun (WGS) entry which is preliminary data.</text>
</comment>
<feature type="transmembrane region" description="Helical" evidence="7">
    <location>
        <begin position="53"/>
        <end position="78"/>
    </location>
</feature>
<evidence type="ECO:0000256" key="1">
    <source>
        <dbReference type="ARBA" id="ARBA00004651"/>
    </source>
</evidence>
<feature type="transmembrane region" description="Helical" evidence="7">
    <location>
        <begin position="12"/>
        <end position="33"/>
    </location>
</feature>